<proteinExistence type="predicted"/>
<name>A0ACB8R0N2_9AGAM</name>
<dbReference type="EMBL" id="MU276775">
    <property type="protein sequence ID" value="KAI0037691.1"/>
    <property type="molecule type" value="Genomic_DNA"/>
</dbReference>
<evidence type="ECO:0000313" key="1">
    <source>
        <dbReference type="EMBL" id="KAI0037691.1"/>
    </source>
</evidence>
<gene>
    <name evidence="1" type="ORF">FA95DRAFT_1506674</name>
</gene>
<accession>A0ACB8R0N2</accession>
<reference evidence="1" key="2">
    <citation type="journal article" date="2022" name="New Phytol.">
        <title>Evolutionary transition to the ectomycorrhizal habit in the genomes of a hyperdiverse lineage of mushroom-forming fungi.</title>
        <authorList>
            <person name="Looney B."/>
            <person name="Miyauchi S."/>
            <person name="Morin E."/>
            <person name="Drula E."/>
            <person name="Courty P.E."/>
            <person name="Kohler A."/>
            <person name="Kuo A."/>
            <person name="LaButti K."/>
            <person name="Pangilinan J."/>
            <person name="Lipzen A."/>
            <person name="Riley R."/>
            <person name="Andreopoulos W."/>
            <person name="He G."/>
            <person name="Johnson J."/>
            <person name="Nolan M."/>
            <person name="Tritt A."/>
            <person name="Barry K.W."/>
            <person name="Grigoriev I.V."/>
            <person name="Nagy L.G."/>
            <person name="Hibbett D."/>
            <person name="Henrissat B."/>
            <person name="Matheny P.B."/>
            <person name="Labbe J."/>
            <person name="Martin F.M."/>
        </authorList>
    </citation>
    <scope>NUCLEOTIDE SEQUENCE</scope>
    <source>
        <strain evidence="1">FP105234-sp</strain>
    </source>
</reference>
<reference evidence="1" key="1">
    <citation type="submission" date="2021-02" db="EMBL/GenBank/DDBJ databases">
        <authorList>
            <consortium name="DOE Joint Genome Institute"/>
            <person name="Ahrendt S."/>
            <person name="Looney B.P."/>
            <person name="Miyauchi S."/>
            <person name="Morin E."/>
            <person name="Drula E."/>
            <person name="Courty P.E."/>
            <person name="Chicoki N."/>
            <person name="Fauchery L."/>
            <person name="Kohler A."/>
            <person name="Kuo A."/>
            <person name="Labutti K."/>
            <person name="Pangilinan J."/>
            <person name="Lipzen A."/>
            <person name="Riley R."/>
            <person name="Andreopoulos W."/>
            <person name="He G."/>
            <person name="Johnson J."/>
            <person name="Barry K.W."/>
            <person name="Grigoriev I.V."/>
            <person name="Nagy L."/>
            <person name="Hibbett D."/>
            <person name="Henrissat B."/>
            <person name="Matheny P.B."/>
            <person name="Labbe J."/>
            <person name="Martin F."/>
        </authorList>
    </citation>
    <scope>NUCLEOTIDE SEQUENCE</scope>
    <source>
        <strain evidence="1">FP105234-sp</strain>
    </source>
</reference>
<comment type="caution">
    <text evidence="1">The sequence shown here is derived from an EMBL/GenBank/DDBJ whole genome shotgun (WGS) entry which is preliminary data.</text>
</comment>
<protein>
    <submittedName>
        <fullName evidence="1">Uncharacterized protein</fullName>
    </submittedName>
</protein>
<dbReference type="Proteomes" id="UP000814033">
    <property type="component" value="Unassembled WGS sequence"/>
</dbReference>
<keyword evidence="2" id="KW-1185">Reference proteome</keyword>
<feature type="non-terminal residue" evidence="1">
    <location>
        <position position="1"/>
    </location>
</feature>
<sequence length="161" mass="18110">IKRGSWQLRGELKTKSQLLVATHYGFSGKSPEDIAGIISRLQKGSLFHFKDIEARKGPFGNPLIPKLFAQQWLTTKRAEGAGVYSSQFKPAPPDTVALICTSIECSLDGWKNGILAGSGVAFAQEAYEDRFEEHLETLKRFRAKNSKKYKSTMNEIWEEAW</sequence>
<evidence type="ECO:0000313" key="2">
    <source>
        <dbReference type="Proteomes" id="UP000814033"/>
    </source>
</evidence>
<organism evidence="1 2">
    <name type="scientific">Auriscalpium vulgare</name>
    <dbReference type="NCBI Taxonomy" id="40419"/>
    <lineage>
        <taxon>Eukaryota</taxon>
        <taxon>Fungi</taxon>
        <taxon>Dikarya</taxon>
        <taxon>Basidiomycota</taxon>
        <taxon>Agaricomycotina</taxon>
        <taxon>Agaricomycetes</taxon>
        <taxon>Russulales</taxon>
        <taxon>Auriscalpiaceae</taxon>
        <taxon>Auriscalpium</taxon>
    </lineage>
</organism>